<keyword evidence="3" id="KW-1185">Reference proteome</keyword>
<feature type="region of interest" description="Disordered" evidence="1">
    <location>
        <begin position="308"/>
        <end position="377"/>
    </location>
</feature>
<protein>
    <submittedName>
        <fullName evidence="2">Uncharacterized protein</fullName>
    </submittedName>
</protein>
<proteinExistence type="predicted"/>
<evidence type="ECO:0000313" key="2">
    <source>
        <dbReference type="EMBL" id="KAF2162428.1"/>
    </source>
</evidence>
<sequence>MEATYDIFYTPVVAQGIAFPDEYLAQLTAAGYSSITHEPLQRYASEDFANGYTAWWAFRRDGDDEMEDAESVDANGAGLDGALDFPEIDDPRGGSLDHQELPTFTYSATPLPNLPSEPHIFETEQEASDTLFSTTSAMQLPDGLQDDIEVLAEKKAQAVKLLYKAICSMPVRTGPVELSQQQTVQDVRADRVNELVNYLAQYRTDITHLKLSSLADLLFRAIIKLHNEGYTVNMPAKYRSSDKHLTAVERLEALMQYLSDMKSLVLKCLQEGVDGIGEVVAFPKMLFEQLLSGEVVDSGDEERVEEVQGLDQEESAVGEAADPGAPPSLTMSATPASASGFAPATSQATQQSTPRTTNPRSRGPRRRLRPKMASNFL</sequence>
<accession>A0A6A6C848</accession>
<gene>
    <name evidence="2" type="ORF">M409DRAFT_58200</name>
</gene>
<name>A0A6A6C848_ZASCE</name>
<dbReference type="Proteomes" id="UP000799537">
    <property type="component" value="Unassembled WGS sequence"/>
</dbReference>
<reference evidence="2" key="1">
    <citation type="journal article" date="2020" name="Stud. Mycol.">
        <title>101 Dothideomycetes genomes: a test case for predicting lifestyles and emergence of pathogens.</title>
        <authorList>
            <person name="Haridas S."/>
            <person name="Albert R."/>
            <person name="Binder M."/>
            <person name="Bloem J."/>
            <person name="Labutti K."/>
            <person name="Salamov A."/>
            <person name="Andreopoulos B."/>
            <person name="Baker S."/>
            <person name="Barry K."/>
            <person name="Bills G."/>
            <person name="Bluhm B."/>
            <person name="Cannon C."/>
            <person name="Castanera R."/>
            <person name="Culley D."/>
            <person name="Daum C."/>
            <person name="Ezra D."/>
            <person name="Gonzalez J."/>
            <person name="Henrissat B."/>
            <person name="Kuo A."/>
            <person name="Liang C."/>
            <person name="Lipzen A."/>
            <person name="Lutzoni F."/>
            <person name="Magnuson J."/>
            <person name="Mondo S."/>
            <person name="Nolan M."/>
            <person name="Ohm R."/>
            <person name="Pangilinan J."/>
            <person name="Park H.-J."/>
            <person name="Ramirez L."/>
            <person name="Alfaro M."/>
            <person name="Sun H."/>
            <person name="Tritt A."/>
            <person name="Yoshinaga Y."/>
            <person name="Zwiers L.-H."/>
            <person name="Turgeon B."/>
            <person name="Goodwin S."/>
            <person name="Spatafora J."/>
            <person name="Crous P."/>
            <person name="Grigoriev I."/>
        </authorList>
    </citation>
    <scope>NUCLEOTIDE SEQUENCE</scope>
    <source>
        <strain evidence="2">ATCC 36951</strain>
    </source>
</reference>
<organism evidence="2 3">
    <name type="scientific">Zasmidium cellare ATCC 36951</name>
    <dbReference type="NCBI Taxonomy" id="1080233"/>
    <lineage>
        <taxon>Eukaryota</taxon>
        <taxon>Fungi</taxon>
        <taxon>Dikarya</taxon>
        <taxon>Ascomycota</taxon>
        <taxon>Pezizomycotina</taxon>
        <taxon>Dothideomycetes</taxon>
        <taxon>Dothideomycetidae</taxon>
        <taxon>Mycosphaerellales</taxon>
        <taxon>Mycosphaerellaceae</taxon>
        <taxon>Zasmidium</taxon>
    </lineage>
</organism>
<dbReference type="RefSeq" id="XP_033663317.1">
    <property type="nucleotide sequence ID" value="XM_033813845.1"/>
</dbReference>
<evidence type="ECO:0000256" key="1">
    <source>
        <dbReference type="SAM" id="MobiDB-lite"/>
    </source>
</evidence>
<evidence type="ECO:0000313" key="3">
    <source>
        <dbReference type="Proteomes" id="UP000799537"/>
    </source>
</evidence>
<dbReference type="GeneID" id="54567117"/>
<dbReference type="EMBL" id="ML993613">
    <property type="protein sequence ID" value="KAF2162428.1"/>
    <property type="molecule type" value="Genomic_DNA"/>
</dbReference>
<dbReference type="AlphaFoldDB" id="A0A6A6C848"/>